<evidence type="ECO:0000313" key="8">
    <source>
        <dbReference type="Proteomes" id="UP001284601"/>
    </source>
</evidence>
<dbReference type="RefSeq" id="WP_318598115.1">
    <property type="nucleotide sequence ID" value="NZ_JAWSTH010000040.1"/>
</dbReference>
<dbReference type="SUPFAM" id="SSF56281">
    <property type="entry name" value="Metallo-hydrolase/oxidoreductase"/>
    <property type="match status" value="1"/>
</dbReference>
<keyword evidence="8" id="KW-1185">Reference proteome</keyword>
<comment type="cofactor">
    <cofactor evidence="1">
        <name>Zn(2+)</name>
        <dbReference type="ChEBI" id="CHEBI:29105"/>
    </cofactor>
</comment>
<protein>
    <submittedName>
        <fullName evidence="7">N-acyl homoserine lactonase family protein</fullName>
    </submittedName>
</protein>
<evidence type="ECO:0000259" key="6">
    <source>
        <dbReference type="SMART" id="SM00849"/>
    </source>
</evidence>
<evidence type="ECO:0000256" key="3">
    <source>
        <dbReference type="ARBA" id="ARBA00022723"/>
    </source>
</evidence>
<evidence type="ECO:0000256" key="2">
    <source>
        <dbReference type="ARBA" id="ARBA00007749"/>
    </source>
</evidence>
<proteinExistence type="inferred from homology"/>
<dbReference type="SMART" id="SM00849">
    <property type="entry name" value="Lactamase_B"/>
    <property type="match status" value="1"/>
</dbReference>
<feature type="domain" description="Metallo-beta-lactamase" evidence="6">
    <location>
        <begin position="38"/>
        <end position="253"/>
    </location>
</feature>
<dbReference type="InterPro" id="IPR036866">
    <property type="entry name" value="RibonucZ/Hydroxyglut_hydro"/>
</dbReference>
<organism evidence="7 8">
    <name type="scientific">Conexibacter stalactiti</name>
    <dbReference type="NCBI Taxonomy" id="1940611"/>
    <lineage>
        <taxon>Bacteria</taxon>
        <taxon>Bacillati</taxon>
        <taxon>Actinomycetota</taxon>
        <taxon>Thermoleophilia</taxon>
        <taxon>Solirubrobacterales</taxon>
        <taxon>Conexibacteraceae</taxon>
        <taxon>Conexibacter</taxon>
    </lineage>
</organism>
<comment type="caution">
    <text evidence="7">The sequence shown here is derived from an EMBL/GenBank/DDBJ whole genome shotgun (WGS) entry which is preliminary data.</text>
</comment>
<evidence type="ECO:0000313" key="7">
    <source>
        <dbReference type="EMBL" id="MDW5595777.1"/>
    </source>
</evidence>
<dbReference type="Pfam" id="PF00753">
    <property type="entry name" value="Lactamase_B"/>
    <property type="match status" value="1"/>
</dbReference>
<dbReference type="EMBL" id="JAWSTH010000040">
    <property type="protein sequence ID" value="MDW5595777.1"/>
    <property type="molecule type" value="Genomic_DNA"/>
</dbReference>
<accession>A0ABU4HSX8</accession>
<keyword evidence="4" id="KW-0378">Hydrolase</keyword>
<keyword evidence="5" id="KW-0862">Zinc</keyword>
<dbReference type="InterPro" id="IPR051013">
    <property type="entry name" value="MBL_superfamily_lactonases"/>
</dbReference>
<evidence type="ECO:0000256" key="5">
    <source>
        <dbReference type="ARBA" id="ARBA00022833"/>
    </source>
</evidence>
<sequence>MSATTDGPRLHMFECGTLKCHVENIKMNQGLGDPYEIPVPWYLIEHPRGLVVIDGGNAAECAEDAVKHWGGISDVYWPTMTAADACVPTLQAAGFDPADVRYILQSHLHLDHTGALAALEAFPNAEVVATRTEFEYAHAPDWFADGGYIKADYVKPNVPWTLLEETEDGYDLFGDGTIRCWRTPGHAPGHQSFEITLPNSGAMLLTVDAAYTTDHWNERALPGFLASAVDAVRSVRKLHHIARRSDATVVTGHDPEAWPTFKQSPAGVYD</sequence>
<dbReference type="PANTHER" id="PTHR42978:SF2">
    <property type="entry name" value="102 KBASES UNSTABLE REGION: FROM 1 TO 119443"/>
    <property type="match status" value="1"/>
</dbReference>
<reference evidence="7 8" key="2">
    <citation type="submission" date="2023-10" db="EMBL/GenBank/DDBJ databases">
        <authorList>
            <person name="Han X.F."/>
        </authorList>
    </citation>
    <scope>NUCLEOTIDE SEQUENCE [LARGE SCALE GENOMIC DNA]</scope>
    <source>
        <strain evidence="7 8">KCTC 39840</strain>
    </source>
</reference>
<name>A0ABU4HSX8_9ACTN</name>
<keyword evidence="3" id="KW-0479">Metal-binding</keyword>
<dbReference type="InterPro" id="IPR054889">
    <property type="entry name" value="AHLLactAttM"/>
</dbReference>
<dbReference type="InterPro" id="IPR001279">
    <property type="entry name" value="Metallo-B-lactamas"/>
</dbReference>
<comment type="similarity">
    <text evidence="2">Belongs to the metallo-beta-lactamase superfamily.</text>
</comment>
<dbReference type="Proteomes" id="UP001284601">
    <property type="component" value="Unassembled WGS sequence"/>
</dbReference>
<dbReference type="CDD" id="cd07729">
    <property type="entry name" value="AHL_lactonase_MBL-fold"/>
    <property type="match status" value="1"/>
</dbReference>
<dbReference type="Gene3D" id="3.60.15.10">
    <property type="entry name" value="Ribonuclease Z/Hydroxyacylglutathione hydrolase-like"/>
    <property type="match status" value="1"/>
</dbReference>
<evidence type="ECO:0000256" key="4">
    <source>
        <dbReference type="ARBA" id="ARBA00022801"/>
    </source>
</evidence>
<evidence type="ECO:0000256" key="1">
    <source>
        <dbReference type="ARBA" id="ARBA00001947"/>
    </source>
</evidence>
<dbReference type="NCBIfam" id="NF045700">
    <property type="entry name" value="AHLLactAttM"/>
    <property type="match status" value="1"/>
</dbReference>
<dbReference type="PANTHER" id="PTHR42978">
    <property type="entry name" value="QUORUM-QUENCHING LACTONASE YTNP-RELATED-RELATED"/>
    <property type="match status" value="1"/>
</dbReference>
<gene>
    <name evidence="7" type="ORF">R7226_15620</name>
</gene>
<reference evidence="8" key="1">
    <citation type="submission" date="2023-07" db="EMBL/GenBank/DDBJ databases">
        <title>Conexibacter stalactiti sp. nov., isolated from stalactites in a lava cave and emended description of the genus Conexibacter.</title>
        <authorList>
            <person name="Lee S.D."/>
        </authorList>
    </citation>
    <scope>NUCLEOTIDE SEQUENCE [LARGE SCALE GENOMIC DNA]</scope>
    <source>
        <strain evidence="8">KCTC 39840</strain>
    </source>
</reference>